<proteinExistence type="predicted"/>
<dbReference type="InterPro" id="IPR011990">
    <property type="entry name" value="TPR-like_helical_dom_sf"/>
</dbReference>
<dbReference type="RefSeq" id="WP_190041188.1">
    <property type="nucleotide sequence ID" value="NZ_BNBE01000001.1"/>
</dbReference>
<keyword evidence="2" id="KW-1185">Reference proteome</keyword>
<organism evidence="1 2">
    <name type="scientific">Streptomyces filamentosus</name>
    <name type="common">Streptomyces roseosporus</name>
    <dbReference type="NCBI Taxonomy" id="67294"/>
    <lineage>
        <taxon>Bacteria</taxon>
        <taxon>Bacillati</taxon>
        <taxon>Actinomycetota</taxon>
        <taxon>Actinomycetes</taxon>
        <taxon>Kitasatosporales</taxon>
        <taxon>Streptomycetaceae</taxon>
        <taxon>Streptomyces</taxon>
    </lineage>
</organism>
<comment type="caution">
    <text evidence="1">The sequence shown here is derived from an EMBL/GenBank/DDBJ whole genome shotgun (WGS) entry which is preliminary data.</text>
</comment>
<reference evidence="1" key="2">
    <citation type="submission" date="2020-09" db="EMBL/GenBank/DDBJ databases">
        <authorList>
            <person name="Sun Q."/>
            <person name="Ohkuma M."/>
        </authorList>
    </citation>
    <scope>NUCLEOTIDE SEQUENCE</scope>
    <source>
        <strain evidence="1">JCM 4122</strain>
    </source>
</reference>
<evidence type="ECO:0000313" key="2">
    <source>
        <dbReference type="Proteomes" id="UP000632849"/>
    </source>
</evidence>
<dbReference type="Gene3D" id="1.25.40.10">
    <property type="entry name" value="Tetratricopeptide repeat domain"/>
    <property type="match status" value="1"/>
</dbReference>
<dbReference type="AlphaFoldDB" id="A0A919EJP1"/>
<reference evidence="1" key="1">
    <citation type="journal article" date="2014" name="Int. J. Syst. Evol. Microbiol.">
        <title>Complete genome sequence of Corynebacterium casei LMG S-19264T (=DSM 44701T), isolated from a smear-ripened cheese.</title>
        <authorList>
            <consortium name="US DOE Joint Genome Institute (JGI-PGF)"/>
            <person name="Walter F."/>
            <person name="Albersmeier A."/>
            <person name="Kalinowski J."/>
            <person name="Ruckert C."/>
        </authorList>
    </citation>
    <scope>NUCLEOTIDE SEQUENCE</scope>
    <source>
        <strain evidence="1">JCM 4122</strain>
    </source>
</reference>
<gene>
    <name evidence="1" type="ORF">GCM10017667_16950</name>
</gene>
<protein>
    <submittedName>
        <fullName evidence="1">Uncharacterized protein</fullName>
    </submittedName>
</protein>
<sequence>MERGISVDNSAGNVVIGDNNVVGAAAWPPVRSAYRKRVLINAPSQLVDREKELAELAAFCLAGRGYAWWRADAWAGKTALMAWFALHPPQGVRVVPFFVTARWSFQSDAEAYVDVVLEQLAELAGQALPAMLTPATREAHLLDLYSLAAQVCSERGERLVLLVDGLDEDRGVTTGSEAHSIAALLPYDIPVVVSGRLNPPLPPDVPEDHPLQDPGIVRVLAPSSAARAIRSEAERELKGLLMAGGLPRDLLGLLTAAGGGLTADDLAELTGEGQYQVRDLLRTRTGRTFVRVGEVYLLAHEELQSLAVEMIGPRGVARYRDVVHVWAERWGSRHWPEETPAYLLRGWFSLLRDTGDLGRMRRCALDAARHDRLLAVTGGDRAALTEIEATEAALIDGGVPDFLDFLRLVVAREELVNTSDNIPPTLPWAWAKLGRYDRAEGLARSIVLDEWRALALVDVAKELHRVGRRSDAGALLSAAQEAAEQADDTFGSERDWALQAVSRGWIHVGFHDKAVECARLVEAPWLRAELLCEVSRAWRASGERDHALYRTEEDIVARVLLLATAAVGHAERGDVDEALRLAGEAGPGEEALPLAHIASALLRAGDKRAAGILDRMEAALCASPVLPGVVEALAKAGEHGRAMTAAERFDEPESRDWAVCDVVAALMAAGQVDRAQALAESIQDPGARASALCEVVAGRAVRSAADEADGLSTAVELARSLDEPAGRDRALRAVVEALAEAGDFDRAEALARAQAPYPTLSREPLGVVVEALARSGDLSRARGIAPDVPLGNGRFALVRGVVTACSDGAGSPEAAAVAAEVVADAERQARSESCAGHLDFFHTALSLAKGGFDDLARDLLRGFEGRGGLARASDEGENDSIGWQIHAASTIETLVRLGEFDRAHTLIRRLGGGPATYRAVLQSMQHLCGEGLFTQAEALAAALEAQAGEGLWEILAKGVAEHGDAASAEPYARRVTTAHGRVDAWTAIAVAHTKAGEEELARVCLDEGLSHYEQTPYAFMSIPGVLRAFFALGEWDAGDALLADVVSRTKNTSDWAASVLLTETVRALVAEDEYDRARAFLRSLPDDAGTLLVRITMVLALAEAGERDRATAEIQAKGLLADAEDADRMPFGLGRLVRVVSPSDGRVLLARLLRRHSLEDLLDDVLYLEPAAAPFVFEWCTAKATNRA</sequence>
<evidence type="ECO:0000313" key="1">
    <source>
        <dbReference type="EMBL" id="GHF88803.1"/>
    </source>
</evidence>
<accession>A0A919EJP1</accession>
<dbReference type="EMBL" id="BNBE01000001">
    <property type="protein sequence ID" value="GHF88803.1"/>
    <property type="molecule type" value="Genomic_DNA"/>
</dbReference>
<dbReference type="Proteomes" id="UP000632849">
    <property type="component" value="Unassembled WGS sequence"/>
</dbReference>
<name>A0A919EJP1_STRFL</name>